<dbReference type="STRING" id="1121922.GCA_000428905_02702"/>
<keyword evidence="3" id="KW-1185">Reference proteome</keyword>
<dbReference type="EMBL" id="BAEQ01000042">
    <property type="protein sequence ID" value="GAC29189.1"/>
    <property type="molecule type" value="Genomic_DNA"/>
</dbReference>
<proteinExistence type="predicted"/>
<evidence type="ECO:0000313" key="3">
    <source>
        <dbReference type="Proteomes" id="UP000006251"/>
    </source>
</evidence>
<dbReference type="RefSeq" id="WP_006011790.1">
    <property type="nucleotide sequence ID" value="NZ_AUAV01000014.1"/>
</dbReference>
<dbReference type="AlphaFoldDB" id="K6Y8V8"/>
<reference evidence="3" key="1">
    <citation type="journal article" date="2014" name="Environ. Microbiol.">
        <title>Comparative genomics of the marine bacterial genus Glaciecola reveals the high degree of genomic diversity and genomic characteristic for cold adaptation.</title>
        <authorList>
            <person name="Qin Q.L."/>
            <person name="Xie B.B."/>
            <person name="Yu Y."/>
            <person name="Shu Y.L."/>
            <person name="Rong J.C."/>
            <person name="Zhang Y.J."/>
            <person name="Zhao D.L."/>
            <person name="Chen X.L."/>
            <person name="Zhang X.Y."/>
            <person name="Chen B."/>
            <person name="Zhou B.C."/>
            <person name="Zhang Y.Z."/>
        </authorList>
    </citation>
    <scope>NUCLEOTIDE SEQUENCE [LARGE SCALE GENOMIC DNA]</scope>
    <source>
        <strain evidence="3">ACAM 615</strain>
    </source>
</reference>
<organism evidence="2 3">
    <name type="scientific">Brumicola pallidula DSM 14239 = ACAM 615</name>
    <dbReference type="NCBI Taxonomy" id="1121922"/>
    <lineage>
        <taxon>Bacteria</taxon>
        <taxon>Pseudomonadati</taxon>
        <taxon>Pseudomonadota</taxon>
        <taxon>Gammaproteobacteria</taxon>
        <taxon>Alteromonadales</taxon>
        <taxon>Alteromonadaceae</taxon>
        <taxon>Brumicola</taxon>
    </lineage>
</organism>
<evidence type="ECO:0000313" key="2">
    <source>
        <dbReference type="EMBL" id="GAC29189.1"/>
    </source>
</evidence>
<dbReference type="Gene3D" id="3.40.50.2000">
    <property type="entry name" value="Glycogen Phosphorylase B"/>
    <property type="match status" value="1"/>
</dbReference>
<comment type="caution">
    <text evidence="2">The sequence shown here is derived from an EMBL/GenBank/DDBJ whole genome shotgun (WGS) entry which is preliminary data.</text>
</comment>
<keyword evidence="1" id="KW-0472">Membrane</keyword>
<evidence type="ECO:0008006" key="4">
    <source>
        <dbReference type="Google" id="ProtNLM"/>
    </source>
</evidence>
<accession>K6Y8V8</accession>
<evidence type="ECO:0000256" key="1">
    <source>
        <dbReference type="SAM" id="Phobius"/>
    </source>
</evidence>
<keyword evidence="1" id="KW-1133">Transmembrane helix</keyword>
<gene>
    <name evidence="2" type="ORF">GPAL_2328</name>
</gene>
<name>K6Y8V8_9ALTE</name>
<dbReference type="Proteomes" id="UP000006251">
    <property type="component" value="Unassembled WGS sequence"/>
</dbReference>
<keyword evidence="1" id="KW-0812">Transmembrane</keyword>
<feature type="transmembrane region" description="Helical" evidence="1">
    <location>
        <begin position="70"/>
        <end position="89"/>
    </location>
</feature>
<dbReference type="OrthoDB" id="6823186at2"/>
<protein>
    <recommendedName>
        <fullName evidence="4">Glycosyl transferase family 1 domain-containing protein</fullName>
    </recommendedName>
</protein>
<sequence length="328" mass="37793">MNSKLTAYFYPFEHDNQFIGKNQNALRDLGFRICRVTTLMSLRALSNRRNNITVLNWVEDQKYRRSYSFLKAYAVFFGFLGLILVSKIVSKKVVWIKHNLKPHNASGYAICHRLTCVWFQILNIKPIGLEEYYGAKTLKHPLYVEDADITQNIALSTEPDKPPTVLFFGAIKPYKNLHIALAHWPTNLPLKIRGKVQSASYEQQLTSIIENRKLKVDWKNELISDAELNTNLKNSDFVLLPHADGSMISSGSFYHGISLGCNIICFDSVFARHKTKQFPFTHIFNPKTLSVEWLQSRKILREEVLKIVLKNYGKQQLVNSWKSILSIA</sequence>
<dbReference type="SUPFAM" id="SSF53756">
    <property type="entry name" value="UDP-Glycosyltransferase/glycogen phosphorylase"/>
    <property type="match status" value="1"/>
</dbReference>